<evidence type="ECO:0000256" key="2">
    <source>
        <dbReference type="ARBA" id="ARBA00022723"/>
    </source>
</evidence>
<dbReference type="Pfam" id="PF04828">
    <property type="entry name" value="GFA"/>
    <property type="match status" value="1"/>
</dbReference>
<dbReference type="PANTHER" id="PTHR33337:SF40">
    <property type="entry name" value="CENP-V_GFA DOMAIN-CONTAINING PROTEIN-RELATED"/>
    <property type="match status" value="1"/>
</dbReference>
<dbReference type="SUPFAM" id="SSF51316">
    <property type="entry name" value="Mss4-like"/>
    <property type="match status" value="1"/>
</dbReference>
<dbReference type="Gene3D" id="2.60.40.10">
    <property type="entry name" value="Immunoglobulins"/>
    <property type="match status" value="1"/>
</dbReference>
<dbReference type="InterPro" id="IPR013783">
    <property type="entry name" value="Ig-like_fold"/>
</dbReference>
<dbReference type="InterPro" id="IPR014756">
    <property type="entry name" value="Ig_E-set"/>
</dbReference>
<dbReference type="Gene3D" id="3.90.1590.10">
    <property type="entry name" value="glutathione-dependent formaldehyde- activating enzyme (gfa)"/>
    <property type="match status" value="1"/>
</dbReference>
<proteinExistence type="inferred from homology"/>
<dbReference type="InterPro" id="IPR006913">
    <property type="entry name" value="CENP-V/GFA"/>
</dbReference>
<dbReference type="InterPro" id="IPR032640">
    <property type="entry name" value="AMPK1_CBM"/>
</dbReference>
<name>A0ABP0M499_9DINO</name>
<gene>
    <name evidence="7" type="ORF">SCF082_LOCUS25745</name>
</gene>
<accession>A0ABP0M499</accession>
<dbReference type="InterPro" id="IPR011057">
    <property type="entry name" value="Mss4-like_sf"/>
</dbReference>
<feature type="region of interest" description="Disordered" evidence="5">
    <location>
        <begin position="391"/>
        <end position="442"/>
    </location>
</feature>
<sequence length="576" mass="61569">MQYGIWYGTHDPRIESTASLSFHPSVHPSPRPAPLVLHLDVPFQLRAERSLQLYGAFGGEALCGAVEHFRHRMGHQRTDQLQQQLRDGQLRPVCEEILRNYDKAYDYHLKRGRSSDCIVQVEVNSSDCARVAQDLACLAAEREADAPEAPVTAPQNLPKAEEVRESRCFCGAVITEVRGDPAAVSICHCSVCRRLSGAPFVASAIFLPQRVTVKSDKGSEPQLVELKTSKQVSRLRCAVCSAPVAGRLGQRFVALPWAGFMKPGDKVPEAWTPSHHLHYDSRVMDVEDDLIKYRARSRGPVWDAAAPREQSADDHPESTGATSPPPGAAPAAAPGPVALVSPMAAPMPEAWSKELLLTGHAAAAGHAVTYTTTTTTTTAVTINGAAASPGAAFTPQAPAGPPIEYAPQAAPGQPPASPSGPGGPGGGGREKALPAPEPTEEDMKAMVAARQLNNGIPRAGPLPLQWSSSSPRDVRVRGSWDGWKRDLALEPCPGVGFRVMLVLPAGEYEFKFIVDGTWTTSDEMEQTKCANRNNVATVNEMVLVPVPLTKADAKAEENNTLALEGGNLAIEAGSFL</sequence>
<evidence type="ECO:0000259" key="6">
    <source>
        <dbReference type="PROSITE" id="PS51891"/>
    </source>
</evidence>
<evidence type="ECO:0000313" key="7">
    <source>
        <dbReference type="EMBL" id="CAK9045572.1"/>
    </source>
</evidence>
<dbReference type="Pfam" id="PF16561">
    <property type="entry name" value="AMPK1_CBM"/>
    <property type="match status" value="1"/>
</dbReference>
<dbReference type="CDD" id="cd02859">
    <property type="entry name" value="E_set_AMPKbeta_like_N"/>
    <property type="match status" value="1"/>
</dbReference>
<keyword evidence="3" id="KW-0862">Zinc</keyword>
<comment type="caution">
    <text evidence="7">The sequence shown here is derived from an EMBL/GenBank/DDBJ whole genome shotgun (WGS) entry which is preliminary data.</text>
</comment>
<keyword evidence="2" id="KW-0479">Metal-binding</keyword>
<dbReference type="PROSITE" id="PS51891">
    <property type="entry name" value="CENP_V_GFA"/>
    <property type="match status" value="1"/>
</dbReference>
<dbReference type="SUPFAM" id="SSF81296">
    <property type="entry name" value="E set domains"/>
    <property type="match status" value="1"/>
</dbReference>
<feature type="domain" description="CENP-V/GFA" evidence="6">
    <location>
        <begin position="164"/>
        <end position="303"/>
    </location>
</feature>
<dbReference type="Proteomes" id="UP001642464">
    <property type="component" value="Unassembled WGS sequence"/>
</dbReference>
<feature type="region of interest" description="Disordered" evidence="5">
    <location>
        <begin position="301"/>
        <end position="335"/>
    </location>
</feature>
<evidence type="ECO:0000256" key="4">
    <source>
        <dbReference type="ARBA" id="ARBA00023239"/>
    </source>
</evidence>
<comment type="similarity">
    <text evidence="1">Belongs to the Gfa family.</text>
</comment>
<evidence type="ECO:0000256" key="3">
    <source>
        <dbReference type="ARBA" id="ARBA00022833"/>
    </source>
</evidence>
<keyword evidence="4" id="KW-0456">Lyase</keyword>
<dbReference type="PANTHER" id="PTHR33337">
    <property type="entry name" value="GFA DOMAIN-CONTAINING PROTEIN"/>
    <property type="match status" value="1"/>
</dbReference>
<keyword evidence="8" id="KW-1185">Reference proteome</keyword>
<reference evidence="7 8" key="1">
    <citation type="submission" date="2024-02" db="EMBL/GenBank/DDBJ databases">
        <authorList>
            <person name="Chen Y."/>
            <person name="Shah S."/>
            <person name="Dougan E. K."/>
            <person name="Thang M."/>
            <person name="Chan C."/>
        </authorList>
    </citation>
    <scope>NUCLEOTIDE SEQUENCE [LARGE SCALE GENOMIC DNA]</scope>
</reference>
<evidence type="ECO:0000256" key="5">
    <source>
        <dbReference type="SAM" id="MobiDB-lite"/>
    </source>
</evidence>
<protein>
    <recommendedName>
        <fullName evidence="6">CENP-V/GFA domain-containing protein</fullName>
    </recommendedName>
</protein>
<dbReference type="EMBL" id="CAXAMM010019369">
    <property type="protein sequence ID" value="CAK9045572.1"/>
    <property type="molecule type" value="Genomic_DNA"/>
</dbReference>
<organism evidence="7 8">
    <name type="scientific">Durusdinium trenchii</name>
    <dbReference type="NCBI Taxonomy" id="1381693"/>
    <lineage>
        <taxon>Eukaryota</taxon>
        <taxon>Sar</taxon>
        <taxon>Alveolata</taxon>
        <taxon>Dinophyceae</taxon>
        <taxon>Suessiales</taxon>
        <taxon>Symbiodiniaceae</taxon>
        <taxon>Durusdinium</taxon>
    </lineage>
</organism>
<evidence type="ECO:0000256" key="1">
    <source>
        <dbReference type="ARBA" id="ARBA00005495"/>
    </source>
</evidence>
<evidence type="ECO:0000313" key="8">
    <source>
        <dbReference type="Proteomes" id="UP001642464"/>
    </source>
</evidence>